<dbReference type="SUPFAM" id="SSF51658">
    <property type="entry name" value="Xylose isomerase-like"/>
    <property type="match status" value="1"/>
</dbReference>
<dbReference type="EMBL" id="RHHU01000003">
    <property type="protein sequence ID" value="RNB88773.1"/>
    <property type="molecule type" value="Genomic_DNA"/>
</dbReference>
<keyword evidence="2" id="KW-0255">Endonuclease</keyword>
<keyword evidence="2" id="KW-0378">Hydrolase</keyword>
<dbReference type="PANTHER" id="PTHR12110:SF53">
    <property type="entry name" value="BLR5974 PROTEIN"/>
    <property type="match status" value="1"/>
</dbReference>
<dbReference type="AlphaFoldDB" id="A0A3M8DL57"/>
<evidence type="ECO:0000259" key="1">
    <source>
        <dbReference type="Pfam" id="PF01261"/>
    </source>
</evidence>
<keyword evidence="3" id="KW-1185">Reference proteome</keyword>
<dbReference type="Proteomes" id="UP000269573">
    <property type="component" value="Unassembled WGS sequence"/>
</dbReference>
<name>A0A3M8DL57_9BACL</name>
<dbReference type="InterPro" id="IPR036237">
    <property type="entry name" value="Xyl_isomerase-like_sf"/>
</dbReference>
<gene>
    <name evidence="2" type="ORF">EDM59_06605</name>
</gene>
<feature type="domain" description="Xylose isomerase-like TIM barrel" evidence="1">
    <location>
        <begin position="32"/>
        <end position="274"/>
    </location>
</feature>
<dbReference type="InterPro" id="IPR050312">
    <property type="entry name" value="IolE/XylAMocC-like"/>
</dbReference>
<dbReference type="Pfam" id="PF01261">
    <property type="entry name" value="AP_endonuc_2"/>
    <property type="match status" value="1"/>
</dbReference>
<protein>
    <submittedName>
        <fullName evidence="2">Endonuclease</fullName>
    </submittedName>
</protein>
<dbReference type="GO" id="GO:0004519">
    <property type="term" value="F:endonuclease activity"/>
    <property type="evidence" value="ECO:0007669"/>
    <property type="project" value="UniProtKB-KW"/>
</dbReference>
<sequence length="280" mass="32086">MATIKRAQITGMNFHYLHYPLTYFLESMVRFQFEQIELWGAAPHFYVEDLSLTEIRGIRRQIDDRGLKVVCFTPEQCMYPINLAAKEQTIRERSKRYFEKSIEASAELQSELVLVTAGWGYRNESRAEAWKRSCESLQQLAEYARQRGITLALEPLQRIESNLVCNLTDLMEMVNDISCPSVKGMVDTVAMAVEGEELDSYFERLGEEFVHIHLVDGKPGGHLAWGDGNLPLASYMQILEQHNYKGALTLEFTSSQYVLDPDQAIEASLRRLESFVAVEK</sequence>
<keyword evidence="2" id="KW-0540">Nuclease</keyword>
<dbReference type="Gene3D" id="3.20.20.150">
    <property type="entry name" value="Divalent-metal-dependent TIM barrel enzymes"/>
    <property type="match status" value="1"/>
</dbReference>
<dbReference type="InterPro" id="IPR013022">
    <property type="entry name" value="Xyl_isomerase-like_TIM-brl"/>
</dbReference>
<organism evidence="2 3">
    <name type="scientific">Brevibacillus nitrificans</name>
    <dbReference type="NCBI Taxonomy" id="651560"/>
    <lineage>
        <taxon>Bacteria</taxon>
        <taxon>Bacillati</taxon>
        <taxon>Bacillota</taxon>
        <taxon>Bacilli</taxon>
        <taxon>Bacillales</taxon>
        <taxon>Paenibacillaceae</taxon>
        <taxon>Brevibacillus</taxon>
    </lineage>
</organism>
<evidence type="ECO:0000313" key="3">
    <source>
        <dbReference type="Proteomes" id="UP000269573"/>
    </source>
</evidence>
<proteinExistence type="predicted"/>
<dbReference type="PANTHER" id="PTHR12110">
    <property type="entry name" value="HYDROXYPYRUVATE ISOMERASE"/>
    <property type="match status" value="1"/>
</dbReference>
<reference evidence="2 3" key="1">
    <citation type="submission" date="2018-10" db="EMBL/GenBank/DDBJ databases">
        <title>Phylogenomics of Brevibacillus.</title>
        <authorList>
            <person name="Dunlap C."/>
        </authorList>
    </citation>
    <scope>NUCLEOTIDE SEQUENCE [LARGE SCALE GENOMIC DNA]</scope>
    <source>
        <strain evidence="2 3">JCM 15774</strain>
    </source>
</reference>
<comment type="caution">
    <text evidence="2">The sequence shown here is derived from an EMBL/GenBank/DDBJ whole genome shotgun (WGS) entry which is preliminary data.</text>
</comment>
<evidence type="ECO:0000313" key="2">
    <source>
        <dbReference type="EMBL" id="RNB88773.1"/>
    </source>
</evidence>
<dbReference type="RefSeq" id="WP_122922870.1">
    <property type="nucleotide sequence ID" value="NZ_RHHU01000003.1"/>
</dbReference>
<accession>A0A3M8DL57</accession>